<sequence length="516" mass="59766">MGIWTTTSSLYFLTKHHQHLLSAQSNLQSTLRELYHHEELLHSCPAELLEFLCTYNPATPRKFWQFFDPVNDGFRVMAADTLHIAQDMVHRDYSVLEQPLKTEYKILKRTVEKWLQPAGLQPGIGRYLLPSYTCLDHVCEKGEVRGTWIDNREFAEMVALAWEKAVERQVGQLGFGVSNDIVGEWSEELRSVWGVRNRKLDDWAVREVDEETEEGTEGRSSEEEMAAALAAIQEKFPLLSYIQPLNLSTSNLETLLKSIIATKEQLCFYATLLRRHSQPFLFFLDNYPGAPHFKHWRLFKAYKPEHLKILREVFEAATEEVEKDEDLVTEFMRSGPVKAVIWGLFGAGGGREVEEVVLRWSIGVENRRLGRLVLDSWTRETNAAGQPEGSGSCDIKDMVHLMAAVWEEEVEKYLRHSRYQNQHHQHQSRHRRQQRRQHRYHQSQNPTPIPSPQSHKEEVIEEAVIASRAGSRAGSGDERQETVEVGTVEEFEPWRPFMGPPCLKRKDELHLVYRDV</sequence>
<dbReference type="Proteomes" id="UP001373714">
    <property type="component" value="Unassembled WGS sequence"/>
</dbReference>
<proteinExistence type="predicted"/>
<name>A0AAV9VL51_9PEZI</name>
<dbReference type="EMBL" id="JAVHNS010000001">
    <property type="protein sequence ID" value="KAK6362773.1"/>
    <property type="molecule type" value="Genomic_DNA"/>
</dbReference>
<feature type="compositionally biased region" description="Basic residues" evidence="1">
    <location>
        <begin position="418"/>
        <end position="441"/>
    </location>
</feature>
<keyword evidence="3" id="KW-1185">Reference proteome</keyword>
<evidence type="ECO:0000313" key="3">
    <source>
        <dbReference type="Proteomes" id="UP001373714"/>
    </source>
</evidence>
<reference evidence="2 3" key="1">
    <citation type="submission" date="2019-10" db="EMBL/GenBank/DDBJ databases">
        <authorList>
            <person name="Palmer J.M."/>
        </authorList>
    </citation>
    <scope>NUCLEOTIDE SEQUENCE [LARGE SCALE GENOMIC DNA]</scope>
    <source>
        <strain evidence="2 3">TWF730</strain>
    </source>
</reference>
<organism evidence="2 3">
    <name type="scientific">Orbilia blumenaviensis</name>
    <dbReference type="NCBI Taxonomy" id="1796055"/>
    <lineage>
        <taxon>Eukaryota</taxon>
        <taxon>Fungi</taxon>
        <taxon>Dikarya</taxon>
        <taxon>Ascomycota</taxon>
        <taxon>Pezizomycotina</taxon>
        <taxon>Orbiliomycetes</taxon>
        <taxon>Orbiliales</taxon>
        <taxon>Orbiliaceae</taxon>
        <taxon>Orbilia</taxon>
    </lineage>
</organism>
<feature type="region of interest" description="Disordered" evidence="1">
    <location>
        <begin position="418"/>
        <end position="458"/>
    </location>
</feature>
<accession>A0AAV9VL51</accession>
<comment type="caution">
    <text evidence="2">The sequence shown here is derived from an EMBL/GenBank/DDBJ whole genome shotgun (WGS) entry which is preliminary data.</text>
</comment>
<protein>
    <submittedName>
        <fullName evidence="2">Uncharacterized protein</fullName>
    </submittedName>
</protein>
<gene>
    <name evidence="2" type="ORF">TWF730_000228</name>
</gene>
<evidence type="ECO:0000313" key="2">
    <source>
        <dbReference type="EMBL" id="KAK6362773.1"/>
    </source>
</evidence>
<dbReference type="AlphaFoldDB" id="A0AAV9VL51"/>
<evidence type="ECO:0000256" key="1">
    <source>
        <dbReference type="SAM" id="MobiDB-lite"/>
    </source>
</evidence>